<evidence type="ECO:0000313" key="3">
    <source>
        <dbReference type="Proteomes" id="UP000008866"/>
    </source>
</evidence>
<dbReference type="AlphaFoldDB" id="D4B5I5"/>
<dbReference type="Pfam" id="PF00646">
    <property type="entry name" value="F-box"/>
    <property type="match status" value="1"/>
</dbReference>
<comment type="caution">
    <text evidence="2">The sequence shown here is derived from an EMBL/GenBank/DDBJ whole genome shotgun (WGS) entry which is preliminary data.</text>
</comment>
<dbReference type="InterPro" id="IPR036047">
    <property type="entry name" value="F-box-like_dom_sf"/>
</dbReference>
<gene>
    <name evidence="2" type="ORF">ARB_03725</name>
</gene>
<dbReference type="SUPFAM" id="SSF81383">
    <property type="entry name" value="F-box domain"/>
    <property type="match status" value="1"/>
</dbReference>
<dbReference type="InterPro" id="IPR001810">
    <property type="entry name" value="F-box_dom"/>
</dbReference>
<accession>D4B5I5</accession>
<dbReference type="STRING" id="663331.D4B5I5"/>
<dbReference type="RefSeq" id="XP_003010069.1">
    <property type="nucleotide sequence ID" value="XM_003010023.1"/>
</dbReference>
<dbReference type="Gene3D" id="1.20.1280.50">
    <property type="match status" value="1"/>
</dbReference>
<dbReference type="GeneID" id="9525665"/>
<keyword evidence="3" id="KW-1185">Reference proteome</keyword>
<evidence type="ECO:0000313" key="2">
    <source>
        <dbReference type="EMBL" id="EFE29429.1"/>
    </source>
</evidence>
<dbReference type="eggNOG" id="ENOG502S0Y1">
    <property type="taxonomic scope" value="Eukaryota"/>
</dbReference>
<feature type="domain" description="F-box" evidence="1">
    <location>
        <begin position="46"/>
        <end position="92"/>
    </location>
</feature>
<dbReference type="SMART" id="SM00256">
    <property type="entry name" value="FBOX"/>
    <property type="match status" value="1"/>
</dbReference>
<dbReference type="OMA" id="QHDIYRA"/>
<name>D4B5I5_ARTBC</name>
<dbReference type="EMBL" id="ABSU01000041">
    <property type="protein sequence ID" value="EFE29429.1"/>
    <property type="molecule type" value="Genomic_DNA"/>
</dbReference>
<protein>
    <recommendedName>
        <fullName evidence="1">F-box domain-containing protein</fullName>
    </recommendedName>
</protein>
<organism evidence="2 3">
    <name type="scientific">Arthroderma benhamiae (strain ATCC MYA-4681 / CBS 112371)</name>
    <name type="common">Trichophyton mentagrophytes</name>
    <dbReference type="NCBI Taxonomy" id="663331"/>
    <lineage>
        <taxon>Eukaryota</taxon>
        <taxon>Fungi</taxon>
        <taxon>Dikarya</taxon>
        <taxon>Ascomycota</taxon>
        <taxon>Pezizomycotina</taxon>
        <taxon>Eurotiomycetes</taxon>
        <taxon>Eurotiomycetidae</taxon>
        <taxon>Onygenales</taxon>
        <taxon>Arthrodermataceae</taxon>
        <taxon>Trichophyton</taxon>
    </lineage>
</organism>
<dbReference type="PROSITE" id="PS50181">
    <property type="entry name" value="FBOX"/>
    <property type="match status" value="1"/>
</dbReference>
<reference evidence="3" key="1">
    <citation type="journal article" date="2011" name="Genome Biol.">
        <title>Comparative and functional genomics provide insights into the pathogenicity of dermatophytic fungi.</title>
        <authorList>
            <person name="Burmester A."/>
            <person name="Shelest E."/>
            <person name="Gloeckner G."/>
            <person name="Heddergott C."/>
            <person name="Schindler S."/>
            <person name="Staib P."/>
            <person name="Heidel A."/>
            <person name="Felder M."/>
            <person name="Petzold A."/>
            <person name="Szafranski K."/>
            <person name="Feuermann M."/>
            <person name="Pedruzzi I."/>
            <person name="Priebe S."/>
            <person name="Groth M."/>
            <person name="Winkler R."/>
            <person name="Li W."/>
            <person name="Kniemeyer O."/>
            <person name="Schroeckh V."/>
            <person name="Hertweck C."/>
            <person name="Hube B."/>
            <person name="White T.C."/>
            <person name="Platzer M."/>
            <person name="Guthke R."/>
            <person name="Heitman J."/>
            <person name="Woestemeyer J."/>
            <person name="Zipfel P.F."/>
            <person name="Monod M."/>
            <person name="Brakhage A.A."/>
        </authorList>
    </citation>
    <scope>NUCLEOTIDE SEQUENCE [LARGE SCALE GENOMIC DNA]</scope>
    <source>
        <strain evidence="3">ATCC MYA-4681 / CBS 112371</strain>
    </source>
</reference>
<sequence length="357" mass="40603">MAELPDDGKLVQRLSHRPSHLVGGMIPITEPVKPSQANRRSDISSAGMLDRLPLEVLHQILNTLDFQSLCRLSRVSRRGRSIVESLPTYRALMEYIPDALKALGETRLIQLHSADQLRAVLQSEACVSCREYGPFLFLPTCERCCYTCLRYNQSLWVMPLSLAKQSFGLTQRDLKKLPLVKTVPGMYDLARGWSHRGSQTLVSVRHAKEYAMKINNGSLPDVDTTITPEMSDRMIRKMNVLRWFREAPLEPLPDNPSRIPTRGGMPDNDCNGMASLPFPSLRRNKTLDHGFWCRGCDWMAEKYHRRRLPDHIIDKLVPSGLHPFNVFAGLSRRARSQGEFLLHIKQCYGADKVDAQN</sequence>
<proteinExistence type="predicted"/>
<dbReference type="Proteomes" id="UP000008866">
    <property type="component" value="Unassembled WGS sequence"/>
</dbReference>
<dbReference type="HOGENOM" id="CLU_040048_0_0_1"/>
<dbReference type="KEGG" id="abe:ARB_03725"/>
<evidence type="ECO:0000259" key="1">
    <source>
        <dbReference type="PROSITE" id="PS50181"/>
    </source>
</evidence>